<accession>A0ABQ5EY15</accession>
<comment type="caution">
    <text evidence="3">The sequence shown here is derived from an EMBL/GenBank/DDBJ whole genome shotgun (WGS) entry which is preliminary data.</text>
</comment>
<keyword evidence="3" id="KW-0808">Transferase</keyword>
<dbReference type="CDD" id="cd09272">
    <property type="entry name" value="RNase_HI_RT_Ty1"/>
    <property type="match status" value="1"/>
</dbReference>
<dbReference type="GO" id="GO:0003964">
    <property type="term" value="F:RNA-directed DNA polymerase activity"/>
    <property type="evidence" value="ECO:0007669"/>
    <property type="project" value="UniProtKB-KW"/>
</dbReference>
<dbReference type="PROSITE" id="PS50994">
    <property type="entry name" value="INTEGRASE"/>
    <property type="match status" value="1"/>
</dbReference>
<keyword evidence="4" id="KW-1185">Reference proteome</keyword>
<dbReference type="Pfam" id="PF17921">
    <property type="entry name" value="Integrase_H2C2"/>
    <property type="match status" value="1"/>
</dbReference>
<dbReference type="InterPro" id="IPR036397">
    <property type="entry name" value="RNaseH_sf"/>
</dbReference>
<protein>
    <submittedName>
        <fullName evidence="3">Reverse transcriptase domain-containing protein</fullName>
    </submittedName>
</protein>
<dbReference type="PANTHER" id="PTHR45835">
    <property type="entry name" value="YALI0A06105P"/>
    <property type="match status" value="1"/>
</dbReference>
<evidence type="ECO:0000313" key="3">
    <source>
        <dbReference type="EMBL" id="GJT55362.1"/>
    </source>
</evidence>
<dbReference type="InterPro" id="IPR012337">
    <property type="entry name" value="RNaseH-like_sf"/>
</dbReference>
<sequence>MYCNVFQLAEYVALSASCAQVMWMRTQLQDYGFNYNKIPLYCDSQSAIAISCNPVQHSRTKHIHTRYHFIKEQVENGIIELYFVRTEYQLADMFTKALPEERFQYLVRQIGMRCLTPAELEGRMPTKIELTLEQSQQGVSNDILAETGSIHMLSVFKKMLIADIEDDIMDPVMQCTTLPSHSSFSQKKLVSFVTEIHSTTIDFLTPSYSQAVDKSPTHYPCDSARTFRVILFSIHNDEWKSCLSQHQTSSWIHKDGDGDASFQLESDSLPHAHAQTTKTYYKHQDSRIMKAQELKTKTSVQTLIYKIFLQRYQVYQGRLLASFQDDAKKVQEKPLRLRSLVMSTYIDLSKRIIKAQLEAVKQENVKAENLGRLLKPIFEIHSDGIRYFENRVWLPLFGGLRDLIMHESHKSKYSIHPGSDKMYQDLKKLYWWPNMKADIATYVSKCLTCAKVKAEHQRPSGLLQQPEIPEWKWEHITMDFVTGLPRTSSGYDSIWVIVDRLTKSAHFLPMKKTDSMEKLTQLYLKEVVCRHGVPLSIISDRDSRFASGFWRSLQNALGTNLNMSTAYHPETDGQSERTIQTLEDMLRACVIDFGGSWDRHLPLVEFSYNNSYHASIKAAPFEALYERKCRSPVCWSEVGDNQLTGPELIRETTEKIIQIKNRLLTARSRQKSYADVRRKPMEFNVDDMVMLKVSPWKGVIRFGKRGKLSPRYVGPFKIIERIGPVAYRLELPEKLRGIHNTFHVSNLKKCLADENLVIPLEEIQLDDKLHFIEEPVEIMDREVKQLKQSRIPIVKVRWNSRRGPEFTWEREDFFMKKYPHLFPSKKRGRGDNRAPGRRSLKEGRM</sequence>
<organism evidence="3 4">
    <name type="scientific">Tanacetum coccineum</name>
    <dbReference type="NCBI Taxonomy" id="301880"/>
    <lineage>
        <taxon>Eukaryota</taxon>
        <taxon>Viridiplantae</taxon>
        <taxon>Streptophyta</taxon>
        <taxon>Embryophyta</taxon>
        <taxon>Tracheophyta</taxon>
        <taxon>Spermatophyta</taxon>
        <taxon>Magnoliopsida</taxon>
        <taxon>eudicotyledons</taxon>
        <taxon>Gunneridae</taxon>
        <taxon>Pentapetalae</taxon>
        <taxon>asterids</taxon>
        <taxon>campanulids</taxon>
        <taxon>Asterales</taxon>
        <taxon>Asteraceae</taxon>
        <taxon>Asteroideae</taxon>
        <taxon>Anthemideae</taxon>
        <taxon>Anthemidinae</taxon>
        <taxon>Tanacetum</taxon>
    </lineage>
</organism>
<dbReference type="PANTHER" id="PTHR45835:SF99">
    <property type="entry name" value="CHROMO DOMAIN-CONTAINING PROTEIN-RELATED"/>
    <property type="match status" value="1"/>
</dbReference>
<dbReference type="Proteomes" id="UP001151760">
    <property type="component" value="Unassembled WGS sequence"/>
</dbReference>
<dbReference type="EMBL" id="BQNB010016750">
    <property type="protein sequence ID" value="GJT55362.1"/>
    <property type="molecule type" value="Genomic_DNA"/>
</dbReference>
<gene>
    <name evidence="3" type="ORF">Tco_0990416</name>
</gene>
<keyword evidence="3" id="KW-0695">RNA-directed DNA polymerase</keyword>
<dbReference type="InterPro" id="IPR056924">
    <property type="entry name" value="SH3_Tf2-1"/>
</dbReference>
<dbReference type="InterPro" id="IPR001584">
    <property type="entry name" value="Integrase_cat-core"/>
</dbReference>
<evidence type="ECO:0000256" key="1">
    <source>
        <dbReference type="SAM" id="MobiDB-lite"/>
    </source>
</evidence>
<dbReference type="Pfam" id="PF24626">
    <property type="entry name" value="SH3_Tf2-1"/>
    <property type="match status" value="1"/>
</dbReference>
<proteinExistence type="predicted"/>
<dbReference type="Gene3D" id="1.10.340.70">
    <property type="match status" value="1"/>
</dbReference>
<reference evidence="3" key="2">
    <citation type="submission" date="2022-01" db="EMBL/GenBank/DDBJ databases">
        <authorList>
            <person name="Yamashiro T."/>
            <person name="Shiraishi A."/>
            <person name="Satake H."/>
            <person name="Nakayama K."/>
        </authorList>
    </citation>
    <scope>NUCLEOTIDE SEQUENCE</scope>
</reference>
<keyword evidence="3" id="KW-0548">Nucleotidyltransferase</keyword>
<feature type="region of interest" description="Disordered" evidence="1">
    <location>
        <begin position="824"/>
        <end position="845"/>
    </location>
</feature>
<dbReference type="SUPFAM" id="SSF53098">
    <property type="entry name" value="Ribonuclease H-like"/>
    <property type="match status" value="1"/>
</dbReference>
<evidence type="ECO:0000313" key="4">
    <source>
        <dbReference type="Proteomes" id="UP001151760"/>
    </source>
</evidence>
<dbReference type="InterPro" id="IPR041588">
    <property type="entry name" value="Integrase_H2C2"/>
</dbReference>
<reference evidence="3" key="1">
    <citation type="journal article" date="2022" name="Int. J. Mol. Sci.">
        <title>Draft Genome of Tanacetum Coccineum: Genomic Comparison of Closely Related Tanacetum-Family Plants.</title>
        <authorList>
            <person name="Yamashiro T."/>
            <person name="Shiraishi A."/>
            <person name="Nakayama K."/>
            <person name="Satake H."/>
        </authorList>
    </citation>
    <scope>NUCLEOTIDE SEQUENCE</scope>
</reference>
<evidence type="ECO:0000259" key="2">
    <source>
        <dbReference type="PROSITE" id="PS50994"/>
    </source>
</evidence>
<dbReference type="Gene3D" id="3.30.420.10">
    <property type="entry name" value="Ribonuclease H-like superfamily/Ribonuclease H"/>
    <property type="match status" value="1"/>
</dbReference>
<name>A0ABQ5EY15_9ASTR</name>
<feature type="domain" description="Integrase catalytic" evidence="2">
    <location>
        <begin position="465"/>
        <end position="628"/>
    </location>
</feature>
<feature type="compositionally biased region" description="Basic and acidic residues" evidence="1">
    <location>
        <begin position="829"/>
        <end position="845"/>
    </location>
</feature>